<sequence>MSEVDDLVAKIMSQLKNGDNGSTSSTSTATASNSSSSDPDLTAKDFPLFKNHPEMIKSPGGKPVKDITFQDIVDNKIDSKELRIAPSTLRLQGKLAAEAGRTQIQKNFQRAAELTQVPDDRVLEMYGALRPFRSSKQDLLNISEELKTKYNAPICANWFKEAAENYEKHKKLKGDN</sequence>
<evidence type="ECO:0000256" key="1">
    <source>
        <dbReference type="SAM" id="MobiDB-lite"/>
    </source>
</evidence>
<dbReference type="Gene3D" id="1.10.1510.20">
    <property type="entry name" value="Propanediol/glycerol dehydratase, small subunit"/>
    <property type="match status" value="1"/>
</dbReference>
<dbReference type="Proteomes" id="UP000604765">
    <property type="component" value="Unassembled WGS sequence"/>
</dbReference>
<protein>
    <submittedName>
        <fullName evidence="2">Propanediol dehydratase small subunit</fullName>
    </submittedName>
</protein>
<accession>A0ABQ3VY57</accession>
<proteinExistence type="predicted"/>
<feature type="region of interest" description="Disordered" evidence="1">
    <location>
        <begin position="12"/>
        <end position="62"/>
    </location>
</feature>
<keyword evidence="3" id="KW-1185">Reference proteome</keyword>
<evidence type="ECO:0000313" key="3">
    <source>
        <dbReference type="Proteomes" id="UP000604765"/>
    </source>
</evidence>
<dbReference type="RefSeq" id="WP_203629365.1">
    <property type="nucleotide sequence ID" value="NZ_BNJR01000007.1"/>
</dbReference>
<dbReference type="InterPro" id="IPR003207">
    <property type="entry name" value="Ppandiol/glycerol_DeHydtase_su"/>
</dbReference>
<gene>
    <name evidence="2" type="ORF">YK48G_07530</name>
</gene>
<reference evidence="2 3" key="1">
    <citation type="journal article" date="2021" name="Int. J. Syst. Evol. Microbiol.">
        <title>Lentilactobacillus fungorum sp. nov., isolated from spent mushroom substrates.</title>
        <authorList>
            <person name="Tohno M."/>
            <person name="Tanizawa Y."/>
            <person name="Kojima Y."/>
            <person name="Sakamoto M."/>
            <person name="Ohkuma M."/>
            <person name="Kobayashi H."/>
        </authorList>
    </citation>
    <scope>NUCLEOTIDE SEQUENCE [LARGE SCALE GENOMIC DNA]</scope>
    <source>
        <strain evidence="2 3">YK48G</strain>
    </source>
</reference>
<name>A0ABQ3VY57_9LACO</name>
<dbReference type="SUPFAM" id="SSF47148">
    <property type="entry name" value="Diol dehydratase, gamma subunit"/>
    <property type="match status" value="1"/>
</dbReference>
<evidence type="ECO:0000313" key="2">
    <source>
        <dbReference type="EMBL" id="GHP13328.1"/>
    </source>
</evidence>
<dbReference type="PIRSF" id="PIRSF018505">
    <property type="entry name" value="Prpndl_dhdrts_sm"/>
    <property type="match status" value="1"/>
</dbReference>
<feature type="compositionally biased region" description="Low complexity" evidence="1">
    <location>
        <begin position="18"/>
        <end position="38"/>
    </location>
</feature>
<dbReference type="InterPro" id="IPR036091">
    <property type="entry name" value="Prodiol/glycerol_DeHase__sf_su"/>
</dbReference>
<dbReference type="NCBIfam" id="NF011972">
    <property type="entry name" value="PRK15443.1-3"/>
    <property type="match status" value="1"/>
</dbReference>
<dbReference type="EMBL" id="BNJR01000007">
    <property type="protein sequence ID" value="GHP13328.1"/>
    <property type="molecule type" value="Genomic_DNA"/>
</dbReference>
<comment type="caution">
    <text evidence="2">The sequence shown here is derived from an EMBL/GenBank/DDBJ whole genome shotgun (WGS) entry which is preliminary data.</text>
</comment>
<dbReference type="Pfam" id="PF02287">
    <property type="entry name" value="Dehydratase_SU"/>
    <property type="match status" value="1"/>
</dbReference>
<organism evidence="2 3">
    <name type="scientific">Lentilactobacillus fungorum</name>
    <dbReference type="NCBI Taxonomy" id="2201250"/>
    <lineage>
        <taxon>Bacteria</taxon>
        <taxon>Bacillati</taxon>
        <taxon>Bacillota</taxon>
        <taxon>Bacilli</taxon>
        <taxon>Lactobacillales</taxon>
        <taxon>Lactobacillaceae</taxon>
        <taxon>Lentilactobacillus</taxon>
    </lineage>
</organism>